<keyword evidence="7" id="KW-0406">Ion transport</keyword>
<evidence type="ECO:0000256" key="8">
    <source>
        <dbReference type="ARBA" id="ARBA00023136"/>
    </source>
</evidence>
<evidence type="ECO:0000313" key="12">
    <source>
        <dbReference type="Proteomes" id="UP000824250"/>
    </source>
</evidence>
<dbReference type="CDD" id="cd03259">
    <property type="entry name" value="ABC_Carb_Solutes_like"/>
    <property type="match status" value="1"/>
</dbReference>
<accession>A0A9D1A5M6</accession>
<dbReference type="PANTHER" id="PTHR42781:SF4">
    <property type="entry name" value="SPERMIDINE_PUTRESCINE IMPORT ATP-BINDING PROTEIN POTA"/>
    <property type="match status" value="1"/>
</dbReference>
<reference evidence="11" key="2">
    <citation type="journal article" date="2021" name="PeerJ">
        <title>Extensive microbial diversity within the chicken gut microbiome revealed by metagenomics and culture.</title>
        <authorList>
            <person name="Gilroy R."/>
            <person name="Ravi A."/>
            <person name="Getino M."/>
            <person name="Pursley I."/>
            <person name="Horton D.L."/>
            <person name="Alikhan N.F."/>
            <person name="Baker D."/>
            <person name="Gharbi K."/>
            <person name="Hall N."/>
            <person name="Watson M."/>
            <person name="Adriaenssens E.M."/>
            <person name="Foster-Nyarko E."/>
            <person name="Jarju S."/>
            <person name="Secka A."/>
            <person name="Antonio M."/>
            <person name="Oren A."/>
            <person name="Chaudhuri R.R."/>
            <person name="La Ragione R."/>
            <person name="Hildebrand F."/>
            <person name="Pallen M.J."/>
        </authorList>
    </citation>
    <scope>NUCLEOTIDE SEQUENCE</scope>
    <source>
        <strain evidence="11">CHK180-2868</strain>
    </source>
</reference>
<dbReference type="GO" id="GO:0016887">
    <property type="term" value="F:ATP hydrolysis activity"/>
    <property type="evidence" value="ECO:0007669"/>
    <property type="project" value="InterPro"/>
</dbReference>
<keyword evidence="5 11" id="KW-0067">ATP-binding</keyword>
<dbReference type="InterPro" id="IPR027417">
    <property type="entry name" value="P-loop_NTPase"/>
</dbReference>
<dbReference type="GO" id="GO:0005524">
    <property type="term" value="F:ATP binding"/>
    <property type="evidence" value="ECO:0007669"/>
    <property type="project" value="UniProtKB-KW"/>
</dbReference>
<dbReference type="Gene3D" id="3.40.50.300">
    <property type="entry name" value="P-loop containing nucleotide triphosphate hydrolases"/>
    <property type="match status" value="1"/>
</dbReference>
<evidence type="ECO:0000313" key="11">
    <source>
        <dbReference type="EMBL" id="HIR06522.1"/>
    </source>
</evidence>
<gene>
    <name evidence="11" type="ORF">IAB28_11260</name>
</gene>
<keyword evidence="2" id="KW-1003">Cell membrane</keyword>
<feature type="domain" description="ABC transporter" evidence="10">
    <location>
        <begin position="8"/>
        <end position="242"/>
    </location>
</feature>
<dbReference type="EMBL" id="DVGC01000064">
    <property type="protein sequence ID" value="HIR06522.1"/>
    <property type="molecule type" value="Genomic_DNA"/>
</dbReference>
<keyword evidence="4" id="KW-0547">Nucleotide-binding</keyword>
<dbReference type="InterPro" id="IPR015853">
    <property type="entry name" value="ABC_transpr_FbpC"/>
</dbReference>
<dbReference type="PANTHER" id="PTHR42781">
    <property type="entry name" value="SPERMIDINE/PUTRESCINE IMPORT ATP-BINDING PROTEIN POTA"/>
    <property type="match status" value="1"/>
</dbReference>
<dbReference type="InterPro" id="IPR050093">
    <property type="entry name" value="ABC_SmlMolc_Importer"/>
</dbReference>
<dbReference type="PROSITE" id="PS50893">
    <property type="entry name" value="ABC_TRANSPORTER_2"/>
    <property type="match status" value="1"/>
</dbReference>
<dbReference type="InterPro" id="IPR003439">
    <property type="entry name" value="ABC_transporter-like_ATP-bd"/>
</dbReference>
<evidence type="ECO:0000259" key="10">
    <source>
        <dbReference type="PROSITE" id="PS50893"/>
    </source>
</evidence>
<dbReference type="InterPro" id="IPR017871">
    <property type="entry name" value="ABC_transporter-like_CS"/>
</dbReference>
<dbReference type="PROSITE" id="PS00211">
    <property type="entry name" value="ABC_TRANSPORTER_1"/>
    <property type="match status" value="1"/>
</dbReference>
<keyword evidence="1" id="KW-0813">Transport</keyword>
<keyword evidence="3" id="KW-0410">Iron transport</keyword>
<dbReference type="AlphaFoldDB" id="A0A9D1A5M6"/>
<evidence type="ECO:0000256" key="2">
    <source>
        <dbReference type="ARBA" id="ARBA00022475"/>
    </source>
</evidence>
<sequence length="360" mass="40129">MENREEILKIENLKKSFGKTEVLKGIDMTVYKNEIISVLGPSGCGKSTLLNIIAGMLMPDGGSVSVRGEKISEKGKALPPEKRRMNMVFQDFALWPHMNAYENIAYGLRRAKEKDGGIRERVDELLALLHLEGLEKRYPAELSGGQQQRVAIARALITKPEILLMDEPLCNLDVQLRVEMRTEMAFLFRRLGTTVFHVTHDPSEAFAMADRIVIMNQGNIDQIDTPQNCYRNPRTESVAALLGAGNQIHGVAAADGGGEIRMGEDRCRAAGREGIRKDDAVTLRFRAENASWSGIRQEGNGFPVSVEYSSFEGDYYRVMAKNGAGEPLCFLSREYLEKGARGYVSVEADRLYVYERESAA</sequence>
<dbReference type="EC" id="7.6.2.9" evidence="9"/>
<dbReference type="GO" id="GO:0016020">
    <property type="term" value="C:membrane"/>
    <property type="evidence" value="ECO:0007669"/>
    <property type="project" value="InterPro"/>
</dbReference>
<dbReference type="Proteomes" id="UP000824250">
    <property type="component" value="Unassembled WGS sequence"/>
</dbReference>
<evidence type="ECO:0000256" key="4">
    <source>
        <dbReference type="ARBA" id="ARBA00022741"/>
    </source>
</evidence>
<protein>
    <recommendedName>
        <fullName evidence="9">ABC-type quaternary amine transporter</fullName>
        <ecNumber evidence="9">7.6.2.9</ecNumber>
    </recommendedName>
</protein>
<evidence type="ECO:0000256" key="7">
    <source>
        <dbReference type="ARBA" id="ARBA00023065"/>
    </source>
</evidence>
<evidence type="ECO:0000256" key="9">
    <source>
        <dbReference type="ARBA" id="ARBA00066388"/>
    </source>
</evidence>
<organism evidence="11 12">
    <name type="scientific">Candidatus Copromonas faecavium</name>
    <name type="common">nom. illeg.</name>
    <dbReference type="NCBI Taxonomy" id="2840740"/>
    <lineage>
        <taxon>Bacteria</taxon>
        <taxon>Bacillati</taxon>
        <taxon>Bacillota</taxon>
        <taxon>Clostridia</taxon>
        <taxon>Lachnospirales</taxon>
        <taxon>Lachnospiraceae</taxon>
        <taxon>Candidatus Copromonas (nom. illeg.)</taxon>
    </lineage>
</organism>
<evidence type="ECO:0000256" key="5">
    <source>
        <dbReference type="ARBA" id="ARBA00022840"/>
    </source>
</evidence>
<evidence type="ECO:0000256" key="3">
    <source>
        <dbReference type="ARBA" id="ARBA00022496"/>
    </source>
</evidence>
<dbReference type="GO" id="GO:0015418">
    <property type="term" value="F:ABC-type quaternary ammonium compound transporting activity"/>
    <property type="evidence" value="ECO:0007669"/>
    <property type="project" value="UniProtKB-EC"/>
</dbReference>
<dbReference type="SMART" id="SM00382">
    <property type="entry name" value="AAA"/>
    <property type="match status" value="1"/>
</dbReference>
<dbReference type="GO" id="GO:0015408">
    <property type="term" value="F:ABC-type ferric iron transporter activity"/>
    <property type="evidence" value="ECO:0007669"/>
    <property type="project" value="InterPro"/>
</dbReference>
<dbReference type="SUPFAM" id="SSF52540">
    <property type="entry name" value="P-loop containing nucleoside triphosphate hydrolases"/>
    <property type="match status" value="1"/>
</dbReference>
<keyword evidence="6" id="KW-0408">Iron</keyword>
<name>A0A9D1A5M6_9FIRM</name>
<reference evidence="11" key="1">
    <citation type="submission" date="2020-10" db="EMBL/GenBank/DDBJ databases">
        <authorList>
            <person name="Gilroy R."/>
        </authorList>
    </citation>
    <scope>NUCLEOTIDE SEQUENCE</scope>
    <source>
        <strain evidence="11">CHK180-2868</strain>
    </source>
</reference>
<dbReference type="Pfam" id="PF00005">
    <property type="entry name" value="ABC_tran"/>
    <property type="match status" value="1"/>
</dbReference>
<evidence type="ECO:0000256" key="6">
    <source>
        <dbReference type="ARBA" id="ARBA00023004"/>
    </source>
</evidence>
<dbReference type="FunFam" id="3.40.50.300:FF:000425">
    <property type="entry name" value="Probable ABC transporter, ATP-binding subunit"/>
    <property type="match status" value="1"/>
</dbReference>
<evidence type="ECO:0000256" key="1">
    <source>
        <dbReference type="ARBA" id="ARBA00022448"/>
    </source>
</evidence>
<proteinExistence type="predicted"/>
<comment type="caution">
    <text evidence="11">The sequence shown here is derived from an EMBL/GenBank/DDBJ whole genome shotgun (WGS) entry which is preliminary data.</text>
</comment>
<dbReference type="InterPro" id="IPR003593">
    <property type="entry name" value="AAA+_ATPase"/>
</dbReference>
<keyword evidence="8" id="KW-0472">Membrane</keyword>